<comment type="caution">
    <text evidence="1">The sequence shown here is derived from an EMBL/GenBank/DDBJ whole genome shotgun (WGS) entry which is preliminary data.</text>
</comment>
<sequence>MTTGVYADQLGPPGRRLRVVATLTGGALLLAGTIAGTDDDFPFGPFRVYASANKLDAPVADTRIEGVDTAGQRLTLTEAETGIRRAEIEGQSDRFTAAPARLSTVATAYERRNPDAAPLTAIVVVVRWHEVRDGRPTGQYHDETRAVWQR</sequence>
<dbReference type="Proteomes" id="UP000653674">
    <property type="component" value="Unassembled WGS sequence"/>
</dbReference>
<dbReference type="RefSeq" id="WP_168072712.1">
    <property type="nucleotide sequence ID" value="NZ_BONU01000003.1"/>
</dbReference>
<gene>
    <name evidence="1" type="ORF">Pfl04_06960</name>
</gene>
<evidence type="ECO:0000313" key="2">
    <source>
        <dbReference type="Proteomes" id="UP000653674"/>
    </source>
</evidence>
<protein>
    <submittedName>
        <fullName evidence="1">Uncharacterized protein</fullName>
    </submittedName>
</protein>
<proteinExistence type="predicted"/>
<dbReference type="AlphaFoldDB" id="A0A8J3LIF5"/>
<reference evidence="1" key="1">
    <citation type="submission" date="2021-01" db="EMBL/GenBank/DDBJ databases">
        <title>Whole genome shotgun sequence of Planosporangium flavigriseum NBRC 105377.</title>
        <authorList>
            <person name="Komaki H."/>
            <person name="Tamura T."/>
        </authorList>
    </citation>
    <scope>NUCLEOTIDE SEQUENCE</scope>
    <source>
        <strain evidence="1">NBRC 105377</strain>
    </source>
</reference>
<organism evidence="1 2">
    <name type="scientific">Planosporangium flavigriseum</name>
    <dbReference type="NCBI Taxonomy" id="373681"/>
    <lineage>
        <taxon>Bacteria</taxon>
        <taxon>Bacillati</taxon>
        <taxon>Actinomycetota</taxon>
        <taxon>Actinomycetes</taxon>
        <taxon>Micromonosporales</taxon>
        <taxon>Micromonosporaceae</taxon>
        <taxon>Planosporangium</taxon>
    </lineage>
</organism>
<accession>A0A8J3LIF5</accession>
<dbReference type="EMBL" id="BONU01000003">
    <property type="protein sequence ID" value="GIG72292.1"/>
    <property type="molecule type" value="Genomic_DNA"/>
</dbReference>
<name>A0A8J3LIF5_9ACTN</name>
<keyword evidence="2" id="KW-1185">Reference proteome</keyword>
<evidence type="ECO:0000313" key="1">
    <source>
        <dbReference type="EMBL" id="GIG72292.1"/>
    </source>
</evidence>